<name>A0ABW0BDN3_9ACTN</name>
<keyword evidence="3" id="KW-1185">Reference proteome</keyword>
<evidence type="ECO:0000313" key="2">
    <source>
        <dbReference type="EMBL" id="MFC5175424.1"/>
    </source>
</evidence>
<keyword evidence="1" id="KW-0732">Signal</keyword>
<gene>
    <name evidence="2" type="ORF">ACFPGP_01990</name>
</gene>
<reference evidence="3" key="1">
    <citation type="journal article" date="2019" name="Int. J. Syst. Evol. Microbiol.">
        <title>The Global Catalogue of Microorganisms (GCM) 10K type strain sequencing project: providing services to taxonomists for standard genome sequencing and annotation.</title>
        <authorList>
            <consortium name="The Broad Institute Genomics Platform"/>
            <consortium name="The Broad Institute Genome Sequencing Center for Infectious Disease"/>
            <person name="Wu L."/>
            <person name="Ma J."/>
        </authorList>
    </citation>
    <scope>NUCLEOTIDE SEQUENCE [LARGE SCALE GENOMIC DNA]</scope>
    <source>
        <strain evidence="3">DFY41</strain>
    </source>
</reference>
<feature type="signal peptide" evidence="1">
    <location>
        <begin position="1"/>
        <end position="24"/>
    </location>
</feature>
<feature type="chain" id="PRO_5045653205" evidence="1">
    <location>
        <begin position="25"/>
        <end position="187"/>
    </location>
</feature>
<dbReference type="Proteomes" id="UP001596087">
    <property type="component" value="Unassembled WGS sequence"/>
</dbReference>
<evidence type="ECO:0000256" key="1">
    <source>
        <dbReference type="SAM" id="SignalP"/>
    </source>
</evidence>
<evidence type="ECO:0000313" key="3">
    <source>
        <dbReference type="Proteomes" id="UP001596087"/>
    </source>
</evidence>
<protein>
    <submittedName>
        <fullName evidence="2">Uncharacterized protein</fullName>
    </submittedName>
</protein>
<proteinExistence type="predicted"/>
<accession>A0ABW0BDN3</accession>
<comment type="caution">
    <text evidence="2">The sequence shown here is derived from an EMBL/GenBank/DDBJ whole genome shotgun (WGS) entry which is preliminary data.</text>
</comment>
<sequence>MTMRRTTALLVTVGVLTAAGAAPAAATIRERFTLHEEWSHAEDCGFPVEVTGWRDDLFLVREGTNQDAGAFPVVNRTSWSETWTNPETGDWFTISGRSLFNEVSATRVEGSIFEFRAVDAGQPFVVVDSDGTVVERNSGSVHFSYLFDTGGDDEPGGEWLADTDFWVAGPHPSLDLAPCDYAVQLIG</sequence>
<organism evidence="2 3">
    <name type="scientific">Nocardioides taihuensis</name>
    <dbReference type="NCBI Taxonomy" id="1835606"/>
    <lineage>
        <taxon>Bacteria</taxon>
        <taxon>Bacillati</taxon>
        <taxon>Actinomycetota</taxon>
        <taxon>Actinomycetes</taxon>
        <taxon>Propionibacteriales</taxon>
        <taxon>Nocardioidaceae</taxon>
        <taxon>Nocardioides</taxon>
    </lineage>
</organism>
<dbReference type="EMBL" id="JBHSKD010000002">
    <property type="protein sequence ID" value="MFC5175424.1"/>
    <property type="molecule type" value="Genomic_DNA"/>
</dbReference>